<dbReference type="SMART" id="SM00507">
    <property type="entry name" value="HNHc"/>
    <property type="match status" value="1"/>
</dbReference>
<dbReference type="Pfam" id="PF00271">
    <property type="entry name" value="Helicase_C"/>
    <property type="match status" value="1"/>
</dbReference>
<dbReference type="SMART" id="SM00487">
    <property type="entry name" value="DEXDc"/>
    <property type="match status" value="1"/>
</dbReference>
<evidence type="ECO:0000256" key="1">
    <source>
        <dbReference type="ARBA" id="ARBA00022741"/>
    </source>
</evidence>
<protein>
    <submittedName>
        <fullName evidence="5">Putative ATP-dependent helicase</fullName>
    </submittedName>
</protein>
<keyword evidence="1" id="KW-0547">Nucleotide-binding</keyword>
<feature type="domain" description="Helicase ATP-binding" evidence="3">
    <location>
        <begin position="72"/>
        <end position="254"/>
    </location>
</feature>
<dbReference type="Proteomes" id="UP000064249">
    <property type="component" value="Unassembled WGS sequence"/>
</dbReference>
<dbReference type="InterPro" id="IPR055227">
    <property type="entry name" value="HRQ1_WHD"/>
</dbReference>
<evidence type="ECO:0000313" key="5">
    <source>
        <dbReference type="EMBL" id="KUK45682.1"/>
    </source>
</evidence>
<sequence length="747" mass="84088">KYSKNPMPDKIKTILSRWRSHQTIAQNVVEWRVLAAKPAELTEFPESLSLQLEDQLRLMGINALYLHQSQAFQKVREGYNVAIVSGTASGKTLCYNLPVIDRMIKAPGGKALYLFPTKALAQDQLKNLQETLHNIKFPGMDSVNIYDGDTPQHLRSAIRRESSIILTNPDMLHTGILPHHTAWKDFFATLSFVVIDEMHAYRGVFGSHVANVIRRLKRICRFYGSQPQFILTSATIANPKALAEGLIEKPVTVIDQDGSPHGEKHFLIYNPPFIDKKLGIRQSSLLEGSFIAGELLEENIQTIVFGRTRRSIELILTYLRQRDASQNPNRVRGYRSGYLSKERRAIEEGLRRGDVQGVVATSALELGIDIGSMDAAVLIGYPGSIAGARQQAGRAGRKLAPSVAVMVTSATAMDQYLARHPDYFFDRSPERALIAPNNLLILLQHIRCAAFELPFQLGEGFGAIPSERLAAFLELLSQDGQLHQQGDRFFWMADQYPAADISLRNATPDNISLIVKGTYKNETIGQVDLNSAYWMVHPEAIYLHEGTAYQVDQLDLESGVAHLRQTTVDYYTQAQKETSVEEKNRIKQNRLIGAQKSLGEILMTTKVVGYRKIRWFTHEFLGGGKVDLPPTHLNTIGYWISLNEETVNNLKDQMLWNSEQNDYGSDWDKIRQRVLNRDGHRCQVCGAVGVDRPLHVHHIQPFRSFTNRESANQLQNLITLCPTCHRKAETSVRIRSGMAGLSYILHS</sequence>
<dbReference type="PANTHER" id="PTHR47957">
    <property type="entry name" value="ATP-DEPENDENT HELICASE HRQ1"/>
    <property type="match status" value="1"/>
</dbReference>
<dbReference type="Pfam" id="PF22982">
    <property type="entry name" value="WHD_HRQ1"/>
    <property type="match status" value="1"/>
</dbReference>
<gene>
    <name evidence="5" type="ORF">XD73_1444</name>
</gene>
<keyword evidence="2" id="KW-0067">ATP-binding</keyword>
<feature type="non-terminal residue" evidence="5">
    <location>
        <position position="747"/>
    </location>
</feature>
<dbReference type="GO" id="GO:0005524">
    <property type="term" value="F:ATP binding"/>
    <property type="evidence" value="ECO:0007669"/>
    <property type="project" value="UniProtKB-KW"/>
</dbReference>
<accession>A0A101FWD4</accession>
<keyword evidence="5" id="KW-0347">Helicase</keyword>
<dbReference type="InterPro" id="IPR014001">
    <property type="entry name" value="Helicase_ATP-bd"/>
</dbReference>
<dbReference type="CDD" id="cd00085">
    <property type="entry name" value="HNHc"/>
    <property type="match status" value="1"/>
</dbReference>
<dbReference type="InterPro" id="IPR003615">
    <property type="entry name" value="HNH_nuc"/>
</dbReference>
<keyword evidence="5" id="KW-0378">Hydrolase</keyword>
<reference evidence="5 6" key="1">
    <citation type="journal article" date="2015" name="MBio">
        <title>Genome-Resolved Metagenomic Analysis Reveals Roles for Candidate Phyla and Other Microbial Community Members in Biogeochemical Transformations in Oil Reservoirs.</title>
        <authorList>
            <person name="Hu P."/>
            <person name="Tom L."/>
            <person name="Singh A."/>
            <person name="Thomas B.C."/>
            <person name="Baker B.J."/>
            <person name="Piceno Y.M."/>
            <person name="Andersen G.L."/>
            <person name="Banfield J.F."/>
        </authorList>
    </citation>
    <scope>NUCLEOTIDE SEQUENCE [LARGE SCALE GENOMIC DNA]</scope>
    <source>
        <strain evidence="5">46_16</strain>
    </source>
</reference>
<dbReference type="GO" id="GO:0004519">
    <property type="term" value="F:endonuclease activity"/>
    <property type="evidence" value="ECO:0007669"/>
    <property type="project" value="InterPro"/>
</dbReference>
<dbReference type="AlphaFoldDB" id="A0A101FWD4"/>
<proteinExistence type="predicted"/>
<dbReference type="SUPFAM" id="SSF52540">
    <property type="entry name" value="P-loop containing nucleoside triphosphate hydrolases"/>
    <property type="match status" value="1"/>
</dbReference>
<dbReference type="GO" id="GO:0006289">
    <property type="term" value="P:nucleotide-excision repair"/>
    <property type="evidence" value="ECO:0007669"/>
    <property type="project" value="TreeGrafter"/>
</dbReference>
<dbReference type="InterPro" id="IPR002711">
    <property type="entry name" value="HNH"/>
</dbReference>
<dbReference type="PANTHER" id="PTHR47957:SF3">
    <property type="entry name" value="ATP-DEPENDENT HELICASE HRQ1"/>
    <property type="match status" value="1"/>
</dbReference>
<dbReference type="InterPro" id="IPR001650">
    <property type="entry name" value="Helicase_C-like"/>
</dbReference>
<evidence type="ECO:0000259" key="3">
    <source>
        <dbReference type="PROSITE" id="PS51192"/>
    </source>
</evidence>
<dbReference type="GO" id="GO:0036297">
    <property type="term" value="P:interstrand cross-link repair"/>
    <property type="evidence" value="ECO:0007669"/>
    <property type="project" value="TreeGrafter"/>
</dbReference>
<dbReference type="GO" id="GO:0003676">
    <property type="term" value="F:nucleic acid binding"/>
    <property type="evidence" value="ECO:0007669"/>
    <property type="project" value="InterPro"/>
</dbReference>
<feature type="domain" description="Helicase C-terminal" evidence="4">
    <location>
        <begin position="292"/>
        <end position="440"/>
    </location>
</feature>
<dbReference type="InterPro" id="IPR027417">
    <property type="entry name" value="P-loop_NTPase"/>
</dbReference>
<evidence type="ECO:0000256" key="2">
    <source>
        <dbReference type="ARBA" id="ARBA00022840"/>
    </source>
</evidence>
<dbReference type="Gene3D" id="1.10.30.50">
    <property type="match status" value="1"/>
</dbReference>
<dbReference type="SMART" id="SM00490">
    <property type="entry name" value="HELICc"/>
    <property type="match status" value="1"/>
</dbReference>
<dbReference type="PROSITE" id="PS51192">
    <property type="entry name" value="HELICASE_ATP_BIND_1"/>
    <property type="match status" value="1"/>
</dbReference>
<dbReference type="PATRIC" id="fig|167964.4.peg.118"/>
<name>A0A101FWD4_9CHLR</name>
<evidence type="ECO:0000313" key="6">
    <source>
        <dbReference type="Proteomes" id="UP000064249"/>
    </source>
</evidence>
<evidence type="ECO:0000259" key="4">
    <source>
        <dbReference type="PROSITE" id="PS51194"/>
    </source>
</evidence>
<dbReference type="CDD" id="cd17923">
    <property type="entry name" value="DEXHc_Hrq1-like"/>
    <property type="match status" value="1"/>
</dbReference>
<dbReference type="PROSITE" id="PS51194">
    <property type="entry name" value="HELICASE_CTER"/>
    <property type="match status" value="1"/>
</dbReference>
<dbReference type="Gene3D" id="3.40.50.300">
    <property type="entry name" value="P-loop containing nucleotide triphosphate hydrolases"/>
    <property type="match status" value="2"/>
</dbReference>
<dbReference type="GO" id="GO:0008270">
    <property type="term" value="F:zinc ion binding"/>
    <property type="evidence" value="ECO:0007669"/>
    <property type="project" value="InterPro"/>
</dbReference>
<comment type="caution">
    <text evidence="5">The sequence shown here is derived from an EMBL/GenBank/DDBJ whole genome shotgun (WGS) entry which is preliminary data.</text>
</comment>
<dbReference type="InterPro" id="IPR011545">
    <property type="entry name" value="DEAD/DEAH_box_helicase_dom"/>
</dbReference>
<organism evidence="5 6">
    <name type="scientific">Anaerolinea thermophila</name>
    <dbReference type="NCBI Taxonomy" id="167964"/>
    <lineage>
        <taxon>Bacteria</taxon>
        <taxon>Bacillati</taxon>
        <taxon>Chloroflexota</taxon>
        <taxon>Anaerolineae</taxon>
        <taxon>Anaerolineales</taxon>
        <taxon>Anaerolineaceae</taxon>
        <taxon>Anaerolinea</taxon>
    </lineage>
</organism>
<dbReference type="Pfam" id="PF00270">
    <property type="entry name" value="DEAD"/>
    <property type="match status" value="1"/>
</dbReference>
<dbReference type="EMBL" id="LGFU01000190">
    <property type="protein sequence ID" value="KUK45682.1"/>
    <property type="molecule type" value="Genomic_DNA"/>
</dbReference>
<feature type="non-terminal residue" evidence="5">
    <location>
        <position position="1"/>
    </location>
</feature>
<dbReference type="CDD" id="cd18797">
    <property type="entry name" value="SF2_C_Hrq"/>
    <property type="match status" value="1"/>
</dbReference>
<dbReference type="GO" id="GO:0043138">
    <property type="term" value="F:3'-5' DNA helicase activity"/>
    <property type="evidence" value="ECO:0007669"/>
    <property type="project" value="TreeGrafter"/>
</dbReference>
<dbReference type="Pfam" id="PF01844">
    <property type="entry name" value="HNH"/>
    <property type="match status" value="1"/>
</dbReference>